<dbReference type="CDD" id="cd02440">
    <property type="entry name" value="AdoMet_MTases"/>
    <property type="match status" value="1"/>
</dbReference>
<keyword evidence="4" id="KW-1185">Reference proteome</keyword>
<name>A0A401WEU7_STREY</name>
<dbReference type="EMBL" id="BHZD01000001">
    <property type="protein sequence ID" value="GCD47779.1"/>
    <property type="molecule type" value="Genomic_DNA"/>
</dbReference>
<feature type="domain" description="Methyltransferase type 11" evidence="2">
    <location>
        <begin position="48"/>
        <end position="141"/>
    </location>
</feature>
<dbReference type="SUPFAM" id="SSF53335">
    <property type="entry name" value="S-adenosyl-L-methionine-dependent methyltransferases"/>
    <property type="match status" value="1"/>
</dbReference>
<dbReference type="RefSeq" id="WP_125057818.1">
    <property type="nucleotide sequence ID" value="NZ_BHZD01000001.1"/>
</dbReference>
<dbReference type="InterPro" id="IPR029063">
    <property type="entry name" value="SAM-dependent_MTases_sf"/>
</dbReference>
<feature type="compositionally biased region" description="Basic and acidic residues" evidence="1">
    <location>
        <begin position="214"/>
        <end position="249"/>
    </location>
</feature>
<protein>
    <submittedName>
        <fullName evidence="3">Methyltransferase type 11</fullName>
    </submittedName>
</protein>
<dbReference type="Gene3D" id="3.40.50.150">
    <property type="entry name" value="Vaccinia Virus protein VP39"/>
    <property type="match status" value="1"/>
</dbReference>
<dbReference type="InterPro" id="IPR052356">
    <property type="entry name" value="Thiol_S-MT"/>
</dbReference>
<sequence length="249" mass="27621">MSQRTRVERGVVHHPVFARWYARIADRRTGLTDLRRDMLAGLSGRVIEIGAGTGANFAHYPRTVAEVVAVEPERTLRQRALTEAARAGIPVDVVPATAEALPVKSEAFDAAVVSLVLCSVRDVQRSLSELRRVLRPGGELRFFEHGRSLRHGPATVQRALDRTVWPLLMGNCHLARDPLAELRTAGFTVSTCRRSRILGPGPALPWTVLGVARPAEEDRRGDADRREGEGRREDEDRRMEEGRQDEDGG</sequence>
<dbReference type="Pfam" id="PF08241">
    <property type="entry name" value="Methyltransf_11"/>
    <property type="match status" value="1"/>
</dbReference>
<keyword evidence="3" id="KW-0489">Methyltransferase</keyword>
<evidence type="ECO:0000313" key="4">
    <source>
        <dbReference type="Proteomes" id="UP000286746"/>
    </source>
</evidence>
<evidence type="ECO:0000256" key="1">
    <source>
        <dbReference type="SAM" id="MobiDB-lite"/>
    </source>
</evidence>
<dbReference type="GO" id="GO:0032259">
    <property type="term" value="P:methylation"/>
    <property type="evidence" value="ECO:0007669"/>
    <property type="project" value="UniProtKB-KW"/>
</dbReference>
<dbReference type="Proteomes" id="UP000286746">
    <property type="component" value="Unassembled WGS sequence"/>
</dbReference>
<keyword evidence="3" id="KW-0808">Transferase</keyword>
<organism evidence="3 4">
    <name type="scientific">Streptomyces paromomycinus</name>
    <name type="common">Streptomyces rimosus subsp. paromomycinus</name>
    <dbReference type="NCBI Taxonomy" id="92743"/>
    <lineage>
        <taxon>Bacteria</taxon>
        <taxon>Bacillati</taxon>
        <taxon>Actinomycetota</taxon>
        <taxon>Actinomycetes</taxon>
        <taxon>Kitasatosporales</taxon>
        <taxon>Streptomycetaceae</taxon>
        <taxon>Streptomyces</taxon>
    </lineage>
</organism>
<evidence type="ECO:0000259" key="2">
    <source>
        <dbReference type="Pfam" id="PF08241"/>
    </source>
</evidence>
<feature type="region of interest" description="Disordered" evidence="1">
    <location>
        <begin position="209"/>
        <end position="249"/>
    </location>
</feature>
<gene>
    <name evidence="3" type="ORF">GKJPGBOP_07572</name>
</gene>
<proteinExistence type="predicted"/>
<dbReference type="GO" id="GO:0008757">
    <property type="term" value="F:S-adenosylmethionine-dependent methyltransferase activity"/>
    <property type="evidence" value="ECO:0007669"/>
    <property type="project" value="InterPro"/>
</dbReference>
<dbReference type="PANTHER" id="PTHR45036:SF1">
    <property type="entry name" value="METHYLTRANSFERASE LIKE 7A"/>
    <property type="match status" value="1"/>
</dbReference>
<reference evidence="3 4" key="1">
    <citation type="submission" date="2018-11" db="EMBL/GenBank/DDBJ databases">
        <title>Whole genome sequence of Streptomyces paromomycinus NBRC 15454(T).</title>
        <authorList>
            <person name="Komaki H."/>
            <person name="Tamura T."/>
        </authorList>
    </citation>
    <scope>NUCLEOTIDE SEQUENCE [LARGE SCALE GENOMIC DNA]</scope>
    <source>
        <strain evidence="3 4">NBRC 15454</strain>
    </source>
</reference>
<dbReference type="AlphaFoldDB" id="A0A401WEU7"/>
<dbReference type="InterPro" id="IPR013216">
    <property type="entry name" value="Methyltransf_11"/>
</dbReference>
<dbReference type="PANTHER" id="PTHR45036">
    <property type="entry name" value="METHYLTRANSFERASE LIKE 7B"/>
    <property type="match status" value="1"/>
</dbReference>
<accession>A0A401WEU7</accession>
<evidence type="ECO:0000313" key="3">
    <source>
        <dbReference type="EMBL" id="GCD47779.1"/>
    </source>
</evidence>
<comment type="caution">
    <text evidence="3">The sequence shown here is derived from an EMBL/GenBank/DDBJ whole genome shotgun (WGS) entry which is preliminary data.</text>
</comment>